<evidence type="ECO:0000313" key="2">
    <source>
        <dbReference type="EMBL" id="MDC7682877.1"/>
    </source>
</evidence>
<dbReference type="InterPro" id="IPR049625">
    <property type="entry name" value="Glyco_transf_61_cat"/>
</dbReference>
<proteinExistence type="predicted"/>
<feature type="domain" description="Glycosyltransferase 61 catalytic" evidence="1">
    <location>
        <begin position="120"/>
        <end position="304"/>
    </location>
</feature>
<evidence type="ECO:0000259" key="1">
    <source>
        <dbReference type="Pfam" id="PF04577"/>
    </source>
</evidence>
<organism evidence="2 3">
    <name type="scientific">Asticcacaulis aquaticus</name>
    <dbReference type="NCBI Taxonomy" id="2984212"/>
    <lineage>
        <taxon>Bacteria</taxon>
        <taxon>Pseudomonadati</taxon>
        <taxon>Pseudomonadota</taxon>
        <taxon>Alphaproteobacteria</taxon>
        <taxon>Caulobacterales</taxon>
        <taxon>Caulobacteraceae</taxon>
        <taxon>Asticcacaulis</taxon>
    </lineage>
</organism>
<dbReference type="Proteomes" id="UP001214854">
    <property type="component" value="Unassembled WGS sequence"/>
</dbReference>
<comment type="caution">
    <text evidence="2">The sequence shown here is derived from an EMBL/GenBank/DDBJ whole genome shotgun (WGS) entry which is preliminary data.</text>
</comment>
<dbReference type="RefSeq" id="WP_272747364.1">
    <property type="nucleotide sequence ID" value="NZ_JAQQKX010000004.1"/>
</dbReference>
<reference evidence="2 3" key="1">
    <citation type="submission" date="2023-01" db="EMBL/GenBank/DDBJ databases">
        <title>Novel species of the genus Asticcacaulis isolated from rivers.</title>
        <authorList>
            <person name="Lu H."/>
        </authorList>
    </citation>
    <scope>NUCLEOTIDE SEQUENCE [LARGE SCALE GENOMIC DNA]</scope>
    <source>
        <strain evidence="2 3">BYS171W</strain>
    </source>
</reference>
<evidence type="ECO:0000313" key="3">
    <source>
        <dbReference type="Proteomes" id="UP001214854"/>
    </source>
</evidence>
<sequence>MNTKQASAHKFVTVYESSPSPAPAQIVDFPGMFNLAHIASVNGAQELIGPLGCTFYENASVLGFNLTSFEGEFVTDGTHISDVGIEWGQRANITPDSFRDNTRTFTRGALNFVGPGHGVYGHWLVDFLPRLELARQALGPNYDNRLIPMPYDTPKWYIALAVKYFGLPEENVVLFDPHTERLTFPDVAYPNHMHSADYHFNKAAYASFVEKFLDAHDIVPTIASGRKICISRKHFEGLASGVPRLFVGRQTFEALAIEKGFEVIYPETLDFAEQIALFASAKCIVGEYGSGLHNSIFSAPGATVGCISMSNSIQCRLAAVRDQKISVLMPEVQSTNEKGVFVYDCKPESIASFLDAVAV</sequence>
<dbReference type="Pfam" id="PF04577">
    <property type="entry name" value="Glyco_transf_61"/>
    <property type="match status" value="1"/>
</dbReference>
<gene>
    <name evidence="2" type="ORF">PQU92_06290</name>
</gene>
<keyword evidence="3" id="KW-1185">Reference proteome</keyword>
<protein>
    <submittedName>
        <fullName evidence="2">Glycosyltransferase family 61 protein</fullName>
    </submittedName>
</protein>
<accession>A0ABT5HS30</accession>
<dbReference type="EMBL" id="JAQQKX010000004">
    <property type="protein sequence ID" value="MDC7682877.1"/>
    <property type="molecule type" value="Genomic_DNA"/>
</dbReference>
<name>A0ABT5HS30_9CAUL</name>